<dbReference type="Proteomes" id="UP000554837">
    <property type="component" value="Unassembled WGS sequence"/>
</dbReference>
<feature type="transmembrane region" description="Helical" evidence="1">
    <location>
        <begin position="148"/>
        <end position="169"/>
    </location>
</feature>
<organism evidence="2 3">
    <name type="scientific">Inhella inkyongensis</name>
    <dbReference type="NCBI Taxonomy" id="392593"/>
    <lineage>
        <taxon>Bacteria</taxon>
        <taxon>Pseudomonadati</taxon>
        <taxon>Pseudomonadota</taxon>
        <taxon>Betaproteobacteria</taxon>
        <taxon>Burkholderiales</taxon>
        <taxon>Sphaerotilaceae</taxon>
        <taxon>Inhella</taxon>
    </lineage>
</organism>
<evidence type="ECO:0000313" key="3">
    <source>
        <dbReference type="Proteomes" id="UP000554837"/>
    </source>
</evidence>
<keyword evidence="3" id="KW-1185">Reference proteome</keyword>
<evidence type="ECO:0000313" key="2">
    <source>
        <dbReference type="EMBL" id="MBB5205760.1"/>
    </source>
</evidence>
<dbReference type="RefSeq" id="WP_310732985.1">
    <property type="nucleotide sequence ID" value="NZ_CP040709.1"/>
</dbReference>
<sequence length="178" mass="19470">MSKLLGLAVMASYPLLVYLGLAHAEPRALALLLLALGLARYLTARSQAALGMALAGLVLAALTAWSNQLLPLKLYPVAMNAALLLVFAGSLFKGPPVVERIARLREPELDARGQHYTRRVTQVWCLFFIGNGSLALVTALWADERTWALYNGLIAYVLMATLMGGEWLVRRRWRAAAP</sequence>
<feature type="transmembrane region" description="Helical" evidence="1">
    <location>
        <begin position="123"/>
        <end position="142"/>
    </location>
</feature>
<keyword evidence="1" id="KW-0812">Transmembrane</keyword>
<accession>A0A840SBN8</accession>
<proteinExistence type="predicted"/>
<protein>
    <submittedName>
        <fullName evidence="2">Putative membrane protein</fullName>
    </submittedName>
</protein>
<name>A0A840SBN8_9BURK</name>
<keyword evidence="1" id="KW-1133">Transmembrane helix</keyword>
<dbReference type="EMBL" id="JACHHO010000005">
    <property type="protein sequence ID" value="MBB5205760.1"/>
    <property type="molecule type" value="Genomic_DNA"/>
</dbReference>
<feature type="transmembrane region" description="Helical" evidence="1">
    <location>
        <begin position="48"/>
        <end position="65"/>
    </location>
</feature>
<evidence type="ECO:0000256" key="1">
    <source>
        <dbReference type="SAM" id="Phobius"/>
    </source>
</evidence>
<dbReference type="AlphaFoldDB" id="A0A840SBN8"/>
<reference evidence="2 3" key="1">
    <citation type="submission" date="2020-08" db="EMBL/GenBank/DDBJ databases">
        <title>Genomic Encyclopedia of Type Strains, Phase IV (KMG-IV): sequencing the most valuable type-strain genomes for metagenomic binning, comparative biology and taxonomic classification.</title>
        <authorList>
            <person name="Goeker M."/>
        </authorList>
    </citation>
    <scope>NUCLEOTIDE SEQUENCE [LARGE SCALE GENOMIC DNA]</scope>
    <source>
        <strain evidence="2 3">DSM 23958</strain>
    </source>
</reference>
<keyword evidence="1" id="KW-0472">Membrane</keyword>
<comment type="caution">
    <text evidence="2">The sequence shown here is derived from an EMBL/GenBank/DDBJ whole genome shotgun (WGS) entry which is preliminary data.</text>
</comment>
<gene>
    <name evidence="2" type="ORF">HNQ51_003087</name>
</gene>